<feature type="domain" description="Gfo/Idh/MocA-like oxidoreductase N-terminal" evidence="2">
    <location>
        <begin position="4"/>
        <end position="133"/>
    </location>
</feature>
<organism evidence="4 5">
    <name type="scientific">Hericium alpestre</name>
    <dbReference type="NCBI Taxonomy" id="135208"/>
    <lineage>
        <taxon>Eukaryota</taxon>
        <taxon>Fungi</taxon>
        <taxon>Dikarya</taxon>
        <taxon>Basidiomycota</taxon>
        <taxon>Agaricomycotina</taxon>
        <taxon>Agaricomycetes</taxon>
        <taxon>Russulales</taxon>
        <taxon>Hericiaceae</taxon>
        <taxon>Hericium</taxon>
    </lineage>
</organism>
<comment type="caution">
    <text evidence="4">The sequence shown here is derived from an EMBL/GenBank/DDBJ whole genome shotgun (WGS) entry which is preliminary data.</text>
</comment>
<evidence type="ECO:0000259" key="3">
    <source>
        <dbReference type="Pfam" id="PF22685"/>
    </source>
</evidence>
<proteinExistence type="predicted"/>
<dbReference type="PANTHER" id="PTHR43818:SF11">
    <property type="entry name" value="BCDNA.GH03377"/>
    <property type="match status" value="1"/>
</dbReference>
<dbReference type="InterPro" id="IPR050463">
    <property type="entry name" value="Gfo/Idh/MocA_oxidrdct_glycsds"/>
</dbReference>
<gene>
    <name evidence="4" type="ORF">EWM64_g6040</name>
</gene>
<dbReference type="SUPFAM" id="SSF51735">
    <property type="entry name" value="NAD(P)-binding Rossmann-fold domains"/>
    <property type="match status" value="1"/>
</dbReference>
<keyword evidence="1" id="KW-0560">Oxidoreductase</keyword>
<dbReference type="SUPFAM" id="SSF55347">
    <property type="entry name" value="Glyceraldehyde-3-phosphate dehydrogenase-like, C-terminal domain"/>
    <property type="match status" value="1"/>
</dbReference>
<dbReference type="Pfam" id="PF01408">
    <property type="entry name" value="GFO_IDH_MocA"/>
    <property type="match status" value="1"/>
</dbReference>
<evidence type="ECO:0000259" key="2">
    <source>
        <dbReference type="Pfam" id="PF01408"/>
    </source>
</evidence>
<protein>
    <submittedName>
        <fullName evidence="4">Uncharacterized protein</fullName>
    </submittedName>
</protein>
<evidence type="ECO:0000313" key="4">
    <source>
        <dbReference type="EMBL" id="TFY77971.1"/>
    </source>
</evidence>
<dbReference type="Proteomes" id="UP000298061">
    <property type="component" value="Unassembled WGS sequence"/>
</dbReference>
<dbReference type="InterPro" id="IPR055080">
    <property type="entry name" value="Gal80p-like_C"/>
</dbReference>
<dbReference type="Gene3D" id="3.40.50.720">
    <property type="entry name" value="NAD(P)-binding Rossmann-like Domain"/>
    <property type="match status" value="1"/>
</dbReference>
<dbReference type="GO" id="GO:0000166">
    <property type="term" value="F:nucleotide binding"/>
    <property type="evidence" value="ECO:0007669"/>
    <property type="project" value="InterPro"/>
</dbReference>
<dbReference type="GO" id="GO:0016491">
    <property type="term" value="F:oxidoreductase activity"/>
    <property type="evidence" value="ECO:0007669"/>
    <property type="project" value="UniProtKB-KW"/>
</dbReference>
<evidence type="ECO:0000313" key="5">
    <source>
        <dbReference type="Proteomes" id="UP000298061"/>
    </source>
</evidence>
<reference evidence="4 5" key="1">
    <citation type="submission" date="2019-02" db="EMBL/GenBank/DDBJ databases">
        <title>Genome sequencing of the rare red list fungi Hericium alpestre (H. flagellum).</title>
        <authorList>
            <person name="Buettner E."/>
            <person name="Kellner H."/>
        </authorList>
    </citation>
    <scope>NUCLEOTIDE SEQUENCE [LARGE SCALE GENOMIC DNA]</scope>
    <source>
        <strain evidence="4 5">DSM 108284</strain>
    </source>
</reference>
<accession>A0A4Y9ZVQ5</accession>
<dbReference type="InterPro" id="IPR000683">
    <property type="entry name" value="Gfo/Idh/MocA-like_OxRdtase_N"/>
</dbReference>
<dbReference type="Pfam" id="PF22685">
    <property type="entry name" value="Gal80p_C-like"/>
    <property type="match status" value="1"/>
</dbReference>
<evidence type="ECO:0000256" key="1">
    <source>
        <dbReference type="ARBA" id="ARBA00023002"/>
    </source>
</evidence>
<keyword evidence="5" id="KW-1185">Reference proteome</keyword>
<feature type="domain" description="Gal80p-like C-terminal" evidence="3">
    <location>
        <begin position="141"/>
        <end position="300"/>
    </location>
</feature>
<dbReference type="PANTHER" id="PTHR43818">
    <property type="entry name" value="BCDNA.GH03377"/>
    <property type="match status" value="1"/>
</dbReference>
<dbReference type="EMBL" id="SFCI01000779">
    <property type="protein sequence ID" value="TFY77971.1"/>
    <property type="molecule type" value="Genomic_DNA"/>
</dbReference>
<name>A0A4Y9ZVQ5_9AGAM</name>
<dbReference type="InterPro" id="IPR036291">
    <property type="entry name" value="NAD(P)-bd_dom_sf"/>
</dbReference>
<sequence>MSPIKIGFVGLSSRGWAASSLAPPLLKSPLSDLYSITAVSTRSPESAQASAEKYSGLLSHPVKPYHGSTEAIANDPNVDLVAVSVKTPQHKAALLPAIAAGKDVFVEWPLGNGLQEAVELAAAAEKRGVRTLIGLQAWQSPLVSKVKEWVSSGKIGRVLSASWIAAKPAEMTVWAPFHNGSDYEIYALDPNNGATILSIFAGHNLSALTYTLGPLSSVSATSAHLYKESKLVGDDHKPTGETRPNLYPDQWAFTGTLRDSGAILTASWHTGGTATKETDKVRPTLVWLIEGEEGHIRIESTAILGSAVHLRTTHKVIVNGEEVSITDHELGNTGQAWLEFAKGEKGRYPTFDDAVVVHKHLDAIERSAKEGRTVKIDI</sequence>
<dbReference type="STRING" id="135208.A0A4Y9ZVQ5"/>
<dbReference type="AlphaFoldDB" id="A0A4Y9ZVQ5"/>
<dbReference type="Gene3D" id="3.30.360.10">
    <property type="entry name" value="Dihydrodipicolinate Reductase, domain 2"/>
    <property type="match status" value="1"/>
</dbReference>
<dbReference type="OrthoDB" id="64915at2759"/>